<evidence type="ECO:0000313" key="3">
    <source>
        <dbReference type="Proteomes" id="UP001142291"/>
    </source>
</evidence>
<keyword evidence="3" id="KW-1185">Reference proteome</keyword>
<dbReference type="SUPFAM" id="SSF56645">
    <property type="entry name" value="Acyl-CoA dehydrogenase NM domain-like"/>
    <property type="match status" value="1"/>
</dbReference>
<dbReference type="Proteomes" id="UP001142291">
    <property type="component" value="Unassembled WGS sequence"/>
</dbReference>
<reference evidence="2" key="2">
    <citation type="submission" date="2023-01" db="EMBL/GenBank/DDBJ databases">
        <authorList>
            <person name="Sun Q."/>
            <person name="Evtushenko L."/>
        </authorList>
    </citation>
    <scope>NUCLEOTIDE SEQUENCE</scope>
    <source>
        <strain evidence="2">VKM Ac-1940</strain>
    </source>
</reference>
<evidence type="ECO:0000256" key="1">
    <source>
        <dbReference type="SAM" id="MobiDB-lite"/>
    </source>
</evidence>
<dbReference type="EMBL" id="BSER01000003">
    <property type="protein sequence ID" value="GLJ94660.1"/>
    <property type="molecule type" value="Genomic_DNA"/>
</dbReference>
<protein>
    <submittedName>
        <fullName evidence="2">Acyl-CoA dehydrogenase</fullName>
    </submittedName>
</protein>
<proteinExistence type="predicted"/>
<dbReference type="Gene3D" id="2.40.110.10">
    <property type="entry name" value="Butyryl-CoA Dehydrogenase, subunit A, domain 2"/>
    <property type="match status" value="1"/>
</dbReference>
<comment type="caution">
    <text evidence="2">The sequence shown here is derived from an EMBL/GenBank/DDBJ whole genome shotgun (WGS) entry which is preliminary data.</text>
</comment>
<feature type="region of interest" description="Disordered" evidence="1">
    <location>
        <begin position="1"/>
        <end position="24"/>
    </location>
</feature>
<accession>A0A9W6HL68</accession>
<dbReference type="GO" id="GO:0016627">
    <property type="term" value="F:oxidoreductase activity, acting on the CH-CH group of donors"/>
    <property type="evidence" value="ECO:0007669"/>
    <property type="project" value="InterPro"/>
</dbReference>
<evidence type="ECO:0000313" key="2">
    <source>
        <dbReference type="EMBL" id="GLJ94660.1"/>
    </source>
</evidence>
<dbReference type="RefSeq" id="WP_204964137.1">
    <property type="nucleotide sequence ID" value="NZ_BAAAUR010000010.1"/>
</dbReference>
<reference evidence="2" key="1">
    <citation type="journal article" date="2014" name="Int. J. Syst. Evol. Microbiol.">
        <title>Complete genome sequence of Corynebacterium casei LMG S-19264T (=DSM 44701T), isolated from a smear-ripened cheese.</title>
        <authorList>
            <consortium name="US DOE Joint Genome Institute (JGI-PGF)"/>
            <person name="Walter F."/>
            <person name="Albersmeier A."/>
            <person name="Kalinowski J."/>
            <person name="Ruckert C."/>
        </authorList>
    </citation>
    <scope>NUCLEOTIDE SEQUENCE</scope>
    <source>
        <strain evidence="2">VKM Ac-1940</strain>
    </source>
</reference>
<organism evidence="2 3">
    <name type="scientific">Microbacterium dextranolyticum</name>
    <dbReference type="NCBI Taxonomy" id="36806"/>
    <lineage>
        <taxon>Bacteria</taxon>
        <taxon>Bacillati</taxon>
        <taxon>Actinomycetota</taxon>
        <taxon>Actinomycetes</taxon>
        <taxon>Micrococcales</taxon>
        <taxon>Microbacteriaceae</taxon>
        <taxon>Microbacterium</taxon>
    </lineage>
</organism>
<sequence>MPTTSPLRKLSDHAAAAPSSTRDLREDQTQFLSLHPYGEHPGSAAAAVVRSAASVPLLGTHLAATIDWAVAVASAAPLPGSGRTRETWEVLASSAAVDVAAARVLEPHLDALSILAQAAASGCAADLAVVGADRDSSWGVFAAEGTRLDARETSSGWRLRGTKSWCSLAGQLSHALVTAWTGPDTRRLFAVSLRGSGVHARRGPWASRGLAQIVSAAVDFEDVAAVPVGDNGWYLTRPGFAWGGMGVAAVWWGAAAPLVRAVVDRAGAEGADQLSRTFAGGVDAAFWSVRSVLVEAADAVDAGVADRDLAITAERVRAIAAAQVETVLAVADRALGPSPLTADEAHARRVADLRIYLRQHHGERDLARLGRLLAT</sequence>
<gene>
    <name evidence="2" type="ORF">GCM10017591_07210</name>
</gene>
<dbReference type="InterPro" id="IPR009100">
    <property type="entry name" value="AcylCoA_DH/oxidase_NM_dom_sf"/>
</dbReference>
<dbReference type="AlphaFoldDB" id="A0A9W6HL68"/>
<dbReference type="InterPro" id="IPR046373">
    <property type="entry name" value="Acyl-CoA_Oxase/DH_mid-dom_sf"/>
</dbReference>
<name>A0A9W6HL68_9MICO</name>